<dbReference type="AlphaFoldDB" id="A0ABD6AKI4"/>
<keyword evidence="3" id="KW-1185">Reference proteome</keyword>
<proteinExistence type="predicted"/>
<reference evidence="2 3" key="1">
    <citation type="journal article" date="2019" name="Int. J. Syst. Evol. Microbiol.">
        <title>The Global Catalogue of Microorganisms (GCM) 10K type strain sequencing project: providing services to taxonomists for standard genome sequencing and annotation.</title>
        <authorList>
            <consortium name="The Broad Institute Genomics Platform"/>
            <consortium name="The Broad Institute Genome Sequencing Center for Infectious Disease"/>
            <person name="Wu L."/>
            <person name="Ma J."/>
        </authorList>
    </citation>
    <scope>NUCLEOTIDE SEQUENCE [LARGE SCALE GENOMIC DNA]</scope>
    <source>
        <strain evidence="2 3">CGMCC 1.12554</strain>
    </source>
</reference>
<keyword evidence="1" id="KW-1133">Transmembrane helix</keyword>
<organism evidence="2 3">
    <name type="scientific">Halorubrum rutilum</name>
    <dbReference type="NCBI Taxonomy" id="1364933"/>
    <lineage>
        <taxon>Archaea</taxon>
        <taxon>Methanobacteriati</taxon>
        <taxon>Methanobacteriota</taxon>
        <taxon>Stenosarchaea group</taxon>
        <taxon>Halobacteria</taxon>
        <taxon>Halobacteriales</taxon>
        <taxon>Haloferacaceae</taxon>
        <taxon>Halorubrum</taxon>
    </lineage>
</organism>
<dbReference type="RefSeq" id="WP_256408959.1">
    <property type="nucleotide sequence ID" value="NZ_JANHDN010000004.1"/>
</dbReference>
<evidence type="ECO:0000313" key="3">
    <source>
        <dbReference type="Proteomes" id="UP001596545"/>
    </source>
</evidence>
<accession>A0ABD6AKI4</accession>
<evidence type="ECO:0000313" key="2">
    <source>
        <dbReference type="EMBL" id="MFC7324649.1"/>
    </source>
</evidence>
<gene>
    <name evidence="2" type="ORF">ACFQMF_08660</name>
</gene>
<comment type="caution">
    <text evidence="2">The sequence shown here is derived from an EMBL/GenBank/DDBJ whole genome shotgun (WGS) entry which is preliminary data.</text>
</comment>
<name>A0ABD6AKI4_9EURY</name>
<dbReference type="EMBL" id="JBHTBL010000005">
    <property type="protein sequence ID" value="MFC7324649.1"/>
    <property type="molecule type" value="Genomic_DNA"/>
</dbReference>
<protein>
    <submittedName>
        <fullName evidence="2">Uncharacterized protein</fullName>
    </submittedName>
</protein>
<evidence type="ECO:0000256" key="1">
    <source>
        <dbReference type="SAM" id="Phobius"/>
    </source>
</evidence>
<keyword evidence="1" id="KW-0812">Transmembrane</keyword>
<keyword evidence="1" id="KW-0472">Membrane</keyword>
<sequence>MRLPNRSLSEYAARTAIVVLTLAGLQYTGLVVDGPAGIDPGHLAAVAALFPAFSYLIDVVVANTRATSE</sequence>
<feature type="transmembrane region" description="Helical" evidence="1">
    <location>
        <begin position="12"/>
        <end position="30"/>
    </location>
</feature>
<feature type="transmembrane region" description="Helical" evidence="1">
    <location>
        <begin position="42"/>
        <end position="61"/>
    </location>
</feature>
<dbReference type="Proteomes" id="UP001596545">
    <property type="component" value="Unassembled WGS sequence"/>
</dbReference>